<evidence type="ECO:0000313" key="2">
    <source>
        <dbReference type="Proteomes" id="UP000019109"/>
    </source>
</evidence>
<gene>
    <name evidence="1" type="ORF">JCM21531_548</name>
</gene>
<name>W4V251_9FIRM</name>
<dbReference type="AlphaFoldDB" id="W4V251"/>
<dbReference type="SUPFAM" id="SSF48371">
    <property type="entry name" value="ARM repeat"/>
    <property type="match status" value="1"/>
</dbReference>
<dbReference type="InterPro" id="IPR016024">
    <property type="entry name" value="ARM-type_fold"/>
</dbReference>
<keyword evidence="2" id="KW-1185">Reference proteome</keyword>
<evidence type="ECO:0000313" key="1">
    <source>
        <dbReference type="EMBL" id="GAE87197.1"/>
    </source>
</evidence>
<accession>W4V251</accession>
<sequence length="205" mass="23869">MDFQQAVLEINTDNKKVLLQALKVISRVAFHNPNAVETIIADIKNKLHHSDEDICSYACWTAGQIGRNRPEWYSDKIRENALFALGWIGRADPRLVESRIEEIIHMFRDKCAKVRHSMIWASENIANTKPEIFEKYIDIYESLLDDPDTEYVRGESPEFFRVMGKSRPDIVERSIKKLEKKLEDEDRVTRIHAKGALKVILKNME</sequence>
<dbReference type="Proteomes" id="UP000019109">
    <property type="component" value="Unassembled WGS sequence"/>
</dbReference>
<proteinExistence type="predicted"/>
<dbReference type="EMBL" id="BAVR01000004">
    <property type="protein sequence ID" value="GAE87197.1"/>
    <property type="molecule type" value="Genomic_DNA"/>
</dbReference>
<organism evidence="1 2">
    <name type="scientific">Acetivibrio straminisolvens JCM 21531</name>
    <dbReference type="NCBI Taxonomy" id="1294263"/>
    <lineage>
        <taxon>Bacteria</taxon>
        <taxon>Bacillati</taxon>
        <taxon>Bacillota</taxon>
        <taxon>Clostridia</taxon>
        <taxon>Eubacteriales</taxon>
        <taxon>Oscillospiraceae</taxon>
        <taxon>Acetivibrio</taxon>
    </lineage>
</organism>
<comment type="caution">
    <text evidence="1">The sequence shown here is derived from an EMBL/GenBank/DDBJ whole genome shotgun (WGS) entry which is preliminary data.</text>
</comment>
<dbReference type="OrthoDB" id="5244891at2"/>
<dbReference type="RefSeq" id="WP_054846965.1">
    <property type="nucleotide sequence ID" value="NZ_BAVR01000004.1"/>
</dbReference>
<reference evidence="1" key="1">
    <citation type="journal article" date="2014" name="Genome Announc.">
        <title>Draft Genome Sequence of Clostridium straminisolvens Strain JCM 21531T, Isolated from a Cellulose-Degrading Bacterial Community.</title>
        <authorList>
            <person name="Yuki M."/>
            <person name="Oshima K."/>
            <person name="Suda W."/>
            <person name="Sakamoto M."/>
            <person name="Kitamura K."/>
            <person name="Iida T."/>
            <person name="Hattori M."/>
            <person name="Ohkuma M."/>
        </authorList>
    </citation>
    <scope>NUCLEOTIDE SEQUENCE [LARGE SCALE GENOMIC DNA]</scope>
    <source>
        <strain evidence="1">JCM 21531</strain>
    </source>
</reference>
<dbReference type="InterPro" id="IPR011989">
    <property type="entry name" value="ARM-like"/>
</dbReference>
<protein>
    <submittedName>
        <fullName evidence="1">HEAT domain protein</fullName>
    </submittedName>
</protein>
<dbReference type="STRING" id="1294263.JCM21531_548"/>
<dbReference type="Gene3D" id="1.25.10.10">
    <property type="entry name" value="Leucine-rich Repeat Variant"/>
    <property type="match status" value="2"/>
</dbReference>